<comment type="pathway">
    <text evidence="1">Carbohydrate biosynthesis; dTDP-L-rhamnose biosynthesis.</text>
</comment>
<comment type="function">
    <text evidence="1">Catalyzes the epimerization of the C3' and C5'positions of dTDP-6-deoxy-D-xylo-4-hexulose, forming dTDP-6-deoxy-L-lyxo-4-hexulose.</text>
</comment>
<evidence type="ECO:0000313" key="2">
    <source>
        <dbReference type="EMBL" id="GAA5526576.1"/>
    </source>
</evidence>
<sequence length="188" mass="20941">MSLTVTQTALDGVVIIKPSVFADERGFFLETYHQTKFADLGLPTDFVQDNHSRSKQGVLRGLHYQDERQPMAKLVRCSVGSIFDVAVDLRVGSPTFGKWVGVELSADNFLQFLIPSGFGHGFVVLSEFAEVQYRCTGLYAPETEGAVRWNDPQIGIEWPISEPTLSGRDQAAMSLETYLENPAFQYRG</sequence>
<organism evidence="2 3">
    <name type="scientific">Herpetosiphon gulosus</name>
    <dbReference type="NCBI Taxonomy" id="1973496"/>
    <lineage>
        <taxon>Bacteria</taxon>
        <taxon>Bacillati</taxon>
        <taxon>Chloroflexota</taxon>
        <taxon>Chloroflexia</taxon>
        <taxon>Herpetosiphonales</taxon>
        <taxon>Herpetosiphonaceae</taxon>
        <taxon>Herpetosiphon</taxon>
    </lineage>
</organism>
<dbReference type="PANTHER" id="PTHR21047">
    <property type="entry name" value="DTDP-6-DEOXY-D-GLUCOSE-3,5 EPIMERASE"/>
    <property type="match status" value="1"/>
</dbReference>
<dbReference type="InterPro" id="IPR014710">
    <property type="entry name" value="RmlC-like_jellyroll"/>
</dbReference>
<keyword evidence="3" id="KW-1185">Reference proteome</keyword>
<evidence type="ECO:0000256" key="1">
    <source>
        <dbReference type="RuleBase" id="RU364069"/>
    </source>
</evidence>
<proteinExistence type="inferred from homology"/>
<dbReference type="InterPro" id="IPR011051">
    <property type="entry name" value="RmlC_Cupin_sf"/>
</dbReference>
<dbReference type="Pfam" id="PF00908">
    <property type="entry name" value="dTDP_sugar_isom"/>
    <property type="match status" value="1"/>
</dbReference>
<reference evidence="2 3" key="1">
    <citation type="submission" date="2024-02" db="EMBL/GenBank/DDBJ databases">
        <title>Herpetosiphon gulosus NBRC 112829.</title>
        <authorList>
            <person name="Ichikawa N."/>
            <person name="Katano-Makiyama Y."/>
            <person name="Hidaka K."/>
        </authorList>
    </citation>
    <scope>NUCLEOTIDE SEQUENCE [LARGE SCALE GENOMIC DNA]</scope>
    <source>
        <strain evidence="2 3">NBRC 112829</strain>
    </source>
</reference>
<dbReference type="RefSeq" id="WP_345720214.1">
    <property type="nucleotide sequence ID" value="NZ_BAABRU010000001.1"/>
</dbReference>
<comment type="caution">
    <text evidence="2">The sequence shown here is derived from an EMBL/GenBank/DDBJ whole genome shotgun (WGS) entry which is preliminary data.</text>
</comment>
<name>A0ABP9WTQ2_9CHLR</name>
<gene>
    <name evidence="2" type="primary">rfbC</name>
    <name evidence="2" type="ORF">Hgul01_00349</name>
</gene>
<dbReference type="Gene3D" id="2.60.120.10">
    <property type="entry name" value="Jelly Rolls"/>
    <property type="match status" value="1"/>
</dbReference>
<dbReference type="EC" id="5.1.3.13" evidence="1"/>
<comment type="similarity">
    <text evidence="1">Belongs to the dTDP-4-dehydrorhamnose 3,5-epimerase family.</text>
</comment>
<dbReference type="CDD" id="cd00438">
    <property type="entry name" value="cupin_RmlC"/>
    <property type="match status" value="1"/>
</dbReference>
<dbReference type="EMBL" id="BAABRU010000001">
    <property type="protein sequence ID" value="GAA5526576.1"/>
    <property type="molecule type" value="Genomic_DNA"/>
</dbReference>
<protein>
    <recommendedName>
        <fullName evidence="1">dTDP-4-dehydrorhamnose 3,5-epimerase</fullName>
        <ecNumber evidence="1">5.1.3.13</ecNumber>
    </recommendedName>
    <alternativeName>
        <fullName evidence="1">Thymidine diphospho-4-keto-rhamnose 3,5-epimerase</fullName>
    </alternativeName>
</protein>
<keyword evidence="1" id="KW-0413">Isomerase</keyword>
<evidence type="ECO:0000313" key="3">
    <source>
        <dbReference type="Proteomes" id="UP001428290"/>
    </source>
</evidence>
<dbReference type="SUPFAM" id="SSF51182">
    <property type="entry name" value="RmlC-like cupins"/>
    <property type="match status" value="1"/>
</dbReference>
<dbReference type="InterPro" id="IPR000888">
    <property type="entry name" value="RmlC-like"/>
</dbReference>
<comment type="catalytic activity">
    <reaction evidence="1">
        <text>dTDP-4-dehydro-6-deoxy-alpha-D-glucose = dTDP-4-dehydro-beta-L-rhamnose</text>
        <dbReference type="Rhea" id="RHEA:16969"/>
        <dbReference type="ChEBI" id="CHEBI:57649"/>
        <dbReference type="ChEBI" id="CHEBI:62830"/>
        <dbReference type="EC" id="5.1.3.13"/>
    </reaction>
</comment>
<dbReference type="Proteomes" id="UP001428290">
    <property type="component" value="Unassembled WGS sequence"/>
</dbReference>
<accession>A0ABP9WTQ2</accession>
<dbReference type="NCBIfam" id="TIGR01221">
    <property type="entry name" value="rmlC"/>
    <property type="match status" value="1"/>
</dbReference>
<dbReference type="PANTHER" id="PTHR21047:SF2">
    <property type="entry name" value="THYMIDINE DIPHOSPHO-4-KETO-RHAMNOSE 3,5-EPIMERASE"/>
    <property type="match status" value="1"/>
</dbReference>
<comment type="subunit">
    <text evidence="1">Homodimer.</text>
</comment>